<dbReference type="CDD" id="cd00047">
    <property type="entry name" value="PTPc"/>
    <property type="match status" value="1"/>
</dbReference>
<dbReference type="PROSITE" id="PS50055">
    <property type="entry name" value="TYR_PHOSPHATASE_PTP"/>
    <property type="match status" value="1"/>
</dbReference>
<feature type="region of interest" description="Disordered" evidence="5">
    <location>
        <begin position="1"/>
        <end position="25"/>
    </location>
</feature>
<dbReference type="WBParaSite" id="BPAG_0000114101-mRNA-1">
    <property type="protein sequence ID" value="BPAG_0000114101-mRNA-1"/>
    <property type="gene ID" value="BPAG_0000114101"/>
</dbReference>
<evidence type="ECO:0000256" key="3">
    <source>
        <dbReference type="ARBA" id="ARBA00022801"/>
    </source>
</evidence>
<dbReference type="Proteomes" id="UP000278627">
    <property type="component" value="Unassembled WGS sequence"/>
</dbReference>
<organism evidence="10">
    <name type="scientific">Brugia pahangi</name>
    <name type="common">Filarial nematode worm</name>
    <dbReference type="NCBI Taxonomy" id="6280"/>
    <lineage>
        <taxon>Eukaryota</taxon>
        <taxon>Metazoa</taxon>
        <taxon>Ecdysozoa</taxon>
        <taxon>Nematoda</taxon>
        <taxon>Chromadorea</taxon>
        <taxon>Rhabditida</taxon>
        <taxon>Spirurina</taxon>
        <taxon>Spiruromorpha</taxon>
        <taxon>Filarioidea</taxon>
        <taxon>Onchocercidae</taxon>
        <taxon>Brugia</taxon>
    </lineage>
</organism>
<feature type="compositionally biased region" description="Low complexity" evidence="5">
    <location>
        <begin position="9"/>
        <end position="24"/>
    </location>
</feature>
<dbReference type="EC" id="3.1.3.48" evidence="2"/>
<name>A0A0N4SZD0_BRUPA</name>
<dbReference type="EMBL" id="UZAD01000076">
    <property type="protein sequence ID" value="VDN82328.1"/>
    <property type="molecule type" value="Genomic_DNA"/>
</dbReference>
<dbReference type="Pfam" id="PF00102">
    <property type="entry name" value="Y_phosphatase"/>
    <property type="match status" value="1"/>
</dbReference>
<dbReference type="InterPro" id="IPR029021">
    <property type="entry name" value="Prot-tyrosine_phosphatase-like"/>
</dbReference>
<evidence type="ECO:0000256" key="5">
    <source>
        <dbReference type="SAM" id="MobiDB-lite"/>
    </source>
</evidence>
<keyword evidence="3" id="KW-0378">Hydrolase</keyword>
<comment type="similarity">
    <text evidence="1">Belongs to the protein-tyrosine phosphatase family.</text>
</comment>
<dbReference type="PANTHER" id="PTHR19134">
    <property type="entry name" value="RECEPTOR-TYPE TYROSINE-PROTEIN PHOSPHATASE"/>
    <property type="match status" value="1"/>
</dbReference>
<dbReference type="InterPro" id="IPR000242">
    <property type="entry name" value="PTP_cat"/>
</dbReference>
<dbReference type="PROSITE" id="PS00383">
    <property type="entry name" value="TYR_PHOSPHATASE_1"/>
    <property type="match status" value="1"/>
</dbReference>
<evidence type="ECO:0000313" key="10">
    <source>
        <dbReference type="WBParaSite" id="BPAG_0000114101-mRNA-1"/>
    </source>
</evidence>
<dbReference type="Gene3D" id="3.90.190.10">
    <property type="entry name" value="Protein tyrosine phosphatase superfamily"/>
    <property type="match status" value="1"/>
</dbReference>
<feature type="domain" description="Tyrosine-protein phosphatase" evidence="6">
    <location>
        <begin position="100"/>
        <end position="345"/>
    </location>
</feature>
<dbReference type="PRINTS" id="PR00700">
    <property type="entry name" value="PRTYPHPHTASE"/>
</dbReference>
<dbReference type="SUPFAM" id="SSF52799">
    <property type="entry name" value="(Phosphotyrosine protein) phosphatases II"/>
    <property type="match status" value="1"/>
</dbReference>
<sequence>MGTSKGLQSEGSEFTSTSRTTSFSAPMPAVPARLVWQINFRYVLKPGEYLHDIGESETLTSFTRRVCSMTVYGLFFDYATVISKDVKDSSIVCEQHGALNRYKDIRCLDKTRVIVPHTSGMHDYINANYVDGFREEKKFILTQSPMENTVESFWAMIYQENVVIIVAMTSLYRAKTFLYVPIKRSTTAIFGPYSIKFCGSQLIREAYEASVLKLRKGNGQERKILHICFYTWHEKGTPERPTEMLYLVSDINYNRKLFIDEAKKSGWLKDECSPVVVHCSTGAGRSGTLAVLDICCRKMDYTEKVPHGDILVDVRDTVLRVRTQRDKAVMKPEQYLLLHLLMIEYALRQKYYGDIDFIDLSNYTGAI</sequence>
<dbReference type="InterPro" id="IPR003595">
    <property type="entry name" value="Tyr_Pase_cat"/>
</dbReference>
<evidence type="ECO:0000313" key="9">
    <source>
        <dbReference type="Proteomes" id="UP000278627"/>
    </source>
</evidence>
<dbReference type="PROSITE" id="PS50056">
    <property type="entry name" value="TYR_PHOSPHATASE_2"/>
    <property type="match status" value="1"/>
</dbReference>
<reference evidence="8 9" key="2">
    <citation type="submission" date="2018-11" db="EMBL/GenBank/DDBJ databases">
        <authorList>
            <consortium name="Pathogen Informatics"/>
        </authorList>
    </citation>
    <scope>NUCLEOTIDE SEQUENCE [LARGE SCALE GENOMIC DNA]</scope>
</reference>
<dbReference type="GO" id="GO:0008045">
    <property type="term" value="P:motor neuron axon guidance"/>
    <property type="evidence" value="ECO:0007669"/>
    <property type="project" value="TreeGrafter"/>
</dbReference>
<dbReference type="AlphaFoldDB" id="A0A0N4SZD0"/>
<dbReference type="STRING" id="6280.A0A0N4SZD0"/>
<protein>
    <recommendedName>
        <fullName evidence="2">protein-tyrosine-phosphatase</fullName>
        <ecNumber evidence="2">3.1.3.48</ecNumber>
    </recommendedName>
</protein>
<dbReference type="SMART" id="SM00404">
    <property type="entry name" value="PTPc_motif"/>
    <property type="match status" value="1"/>
</dbReference>
<reference evidence="10" key="1">
    <citation type="submission" date="2017-02" db="UniProtKB">
        <authorList>
            <consortium name="WormBaseParasite"/>
        </authorList>
    </citation>
    <scope>IDENTIFICATION</scope>
</reference>
<evidence type="ECO:0000313" key="8">
    <source>
        <dbReference type="EMBL" id="VDN82328.1"/>
    </source>
</evidence>
<dbReference type="InterPro" id="IPR016130">
    <property type="entry name" value="Tyr_Pase_AS"/>
</dbReference>
<evidence type="ECO:0000256" key="4">
    <source>
        <dbReference type="ARBA" id="ARBA00022912"/>
    </source>
</evidence>
<accession>A0A0N4SZD0</accession>
<dbReference type="GO" id="GO:0004725">
    <property type="term" value="F:protein tyrosine phosphatase activity"/>
    <property type="evidence" value="ECO:0007669"/>
    <property type="project" value="UniProtKB-EC"/>
</dbReference>
<evidence type="ECO:0000256" key="1">
    <source>
        <dbReference type="ARBA" id="ARBA00009580"/>
    </source>
</evidence>
<evidence type="ECO:0000259" key="7">
    <source>
        <dbReference type="PROSITE" id="PS50056"/>
    </source>
</evidence>
<dbReference type="PANTHER" id="PTHR19134:SF562">
    <property type="entry name" value="PROTEIN-TYROSINE-PHOSPHATASE"/>
    <property type="match status" value="1"/>
</dbReference>
<feature type="domain" description="Tyrosine specific protein phosphatases" evidence="7">
    <location>
        <begin position="256"/>
        <end position="336"/>
    </location>
</feature>
<dbReference type="SMART" id="SM00194">
    <property type="entry name" value="PTPc"/>
    <property type="match status" value="1"/>
</dbReference>
<keyword evidence="4" id="KW-0904">Protein phosphatase</keyword>
<gene>
    <name evidence="8" type="ORF">BPAG_LOCUS1142</name>
</gene>
<proteinExistence type="inferred from homology"/>
<dbReference type="InterPro" id="IPR000387">
    <property type="entry name" value="Tyr_Pase_dom"/>
</dbReference>
<keyword evidence="9" id="KW-1185">Reference proteome</keyword>
<dbReference type="InterPro" id="IPR050348">
    <property type="entry name" value="Protein-Tyr_Phosphatase"/>
</dbReference>
<evidence type="ECO:0000259" key="6">
    <source>
        <dbReference type="PROSITE" id="PS50055"/>
    </source>
</evidence>
<evidence type="ECO:0000256" key="2">
    <source>
        <dbReference type="ARBA" id="ARBA00013064"/>
    </source>
</evidence>